<proteinExistence type="predicted"/>
<dbReference type="AlphaFoldDB" id="A0A5J4QG06"/>
<evidence type="ECO:0000259" key="1">
    <source>
        <dbReference type="Pfam" id="PF18925"/>
    </source>
</evidence>
<feature type="domain" description="DUF5675" evidence="1">
    <location>
        <begin position="5"/>
        <end position="134"/>
    </location>
</feature>
<feature type="non-terminal residue" evidence="2">
    <location>
        <position position="140"/>
    </location>
</feature>
<name>A0A5J4QG06_9ZZZZ</name>
<reference evidence="2" key="1">
    <citation type="submission" date="2019-03" db="EMBL/GenBank/DDBJ databases">
        <title>Single cell metagenomics reveals metabolic interactions within the superorganism composed of flagellate Streblomastix strix and complex community of Bacteroidetes bacteria on its surface.</title>
        <authorList>
            <person name="Treitli S.C."/>
            <person name="Kolisko M."/>
            <person name="Husnik F."/>
            <person name="Keeling P."/>
            <person name="Hampl V."/>
        </authorList>
    </citation>
    <scope>NUCLEOTIDE SEQUENCE</scope>
    <source>
        <strain evidence="2">STM</strain>
    </source>
</reference>
<gene>
    <name evidence="2" type="ORF">EZS27_030273</name>
</gene>
<sequence>MKLLLKRKFKGETYTIGDLFIDGKFFCNTIEDRVRFLPKSCPDTPKGIACKCKEKVYPETAIPAGTYKVSMCMSSKFKRFLPYLYDVPHFLGILIHSGNTEGDSAGCIVVGDNTVNGKVLNSRATSDKLNTILSKEKEIT</sequence>
<protein>
    <recommendedName>
        <fullName evidence="1">DUF5675 domain-containing protein</fullName>
    </recommendedName>
</protein>
<evidence type="ECO:0000313" key="2">
    <source>
        <dbReference type="EMBL" id="KAA6319881.1"/>
    </source>
</evidence>
<dbReference type="InterPro" id="IPR043732">
    <property type="entry name" value="DUF5675"/>
</dbReference>
<dbReference type="EMBL" id="SNRY01003745">
    <property type="protein sequence ID" value="KAA6319881.1"/>
    <property type="molecule type" value="Genomic_DNA"/>
</dbReference>
<dbReference type="Pfam" id="PF18925">
    <property type="entry name" value="DUF5675"/>
    <property type="match status" value="1"/>
</dbReference>
<accession>A0A5J4QG06</accession>
<organism evidence="2">
    <name type="scientific">termite gut metagenome</name>
    <dbReference type="NCBI Taxonomy" id="433724"/>
    <lineage>
        <taxon>unclassified sequences</taxon>
        <taxon>metagenomes</taxon>
        <taxon>organismal metagenomes</taxon>
    </lineage>
</organism>
<comment type="caution">
    <text evidence="2">The sequence shown here is derived from an EMBL/GenBank/DDBJ whole genome shotgun (WGS) entry which is preliminary data.</text>
</comment>